<evidence type="ECO:0000313" key="3">
    <source>
        <dbReference type="Proteomes" id="UP000315399"/>
    </source>
</evidence>
<reference evidence="2 3" key="1">
    <citation type="journal article" date="2019" name="Nat. Microbiol.">
        <title>Expanding anaerobic alkane metabolism in the domain of Archaea.</title>
        <authorList>
            <person name="Wang Y."/>
            <person name="Wegener G."/>
            <person name="Hou J."/>
            <person name="Wang F."/>
            <person name="Xiao X."/>
        </authorList>
    </citation>
    <scope>NUCLEOTIDE SEQUENCE [LARGE SCALE GENOMIC DNA]</scope>
    <source>
        <strain evidence="2">WYZ-LMO10</strain>
    </source>
</reference>
<evidence type="ECO:0000256" key="1">
    <source>
        <dbReference type="ARBA" id="ARBA00022994"/>
    </source>
</evidence>
<dbReference type="InterPro" id="IPR003901">
    <property type="entry name" value="Me_CoM_Rdtase_D"/>
</dbReference>
<evidence type="ECO:0000313" key="2">
    <source>
        <dbReference type="EMBL" id="TDA38533.1"/>
    </source>
</evidence>
<dbReference type="GO" id="GO:0015948">
    <property type="term" value="P:methanogenesis"/>
    <property type="evidence" value="ECO:0007669"/>
    <property type="project" value="UniProtKB-KW"/>
</dbReference>
<dbReference type="AlphaFoldDB" id="A0A523BC64"/>
<gene>
    <name evidence="2" type="ORF">DSO08_04120</name>
</gene>
<proteinExistence type="predicted"/>
<dbReference type="Proteomes" id="UP000315399">
    <property type="component" value="Unassembled WGS sequence"/>
</dbReference>
<accession>A0A523BC64</accession>
<dbReference type="Pfam" id="PF02505">
    <property type="entry name" value="MCR_D"/>
    <property type="match status" value="1"/>
</dbReference>
<sequence length="105" mass="12112">METKEKPEIEILPRRLMSSKKAEDFAALLKDTGMISEVLFQRHNYSGGGYMVGRFILLLSEFSPEAVIEKIRPLCEQVMPYGYDIRVGRFTKPKPTVKDYLRGRV</sequence>
<comment type="caution">
    <text evidence="2">The sequence shown here is derived from an EMBL/GenBank/DDBJ whole genome shotgun (WGS) entry which is preliminary data.</text>
</comment>
<organism evidence="2 3">
    <name type="scientific">Thermoproteota archaeon</name>
    <dbReference type="NCBI Taxonomy" id="2056631"/>
    <lineage>
        <taxon>Archaea</taxon>
        <taxon>Thermoproteota</taxon>
    </lineage>
</organism>
<name>A0A523BC64_9CREN</name>
<keyword evidence="1" id="KW-0484">Methanogenesis</keyword>
<dbReference type="EMBL" id="QNVH01000036">
    <property type="protein sequence ID" value="TDA38533.1"/>
    <property type="molecule type" value="Genomic_DNA"/>
</dbReference>
<protein>
    <submittedName>
        <fullName evidence="2">Uncharacterized protein</fullName>
    </submittedName>
</protein>